<dbReference type="EMBL" id="FMUN01000002">
    <property type="protein sequence ID" value="SCX96893.1"/>
    <property type="molecule type" value="Genomic_DNA"/>
</dbReference>
<evidence type="ECO:0000313" key="2">
    <source>
        <dbReference type="EMBL" id="SCX96893.1"/>
    </source>
</evidence>
<accession>A0A1G5C3A5</accession>
<protein>
    <submittedName>
        <fullName evidence="2">Uncharacterized protein</fullName>
    </submittedName>
</protein>
<keyword evidence="1" id="KW-0732">Signal</keyword>
<dbReference type="AlphaFoldDB" id="A0A1G5C3A5"/>
<gene>
    <name evidence="2" type="ORF">SAMN05661077_0876</name>
</gene>
<dbReference type="RefSeq" id="WP_143004065.1">
    <property type="nucleotide sequence ID" value="NZ_FMUN01000002.1"/>
</dbReference>
<organism evidence="2 3">
    <name type="scientific">Thiohalorhabdus denitrificans</name>
    <dbReference type="NCBI Taxonomy" id="381306"/>
    <lineage>
        <taxon>Bacteria</taxon>
        <taxon>Pseudomonadati</taxon>
        <taxon>Pseudomonadota</taxon>
        <taxon>Gammaproteobacteria</taxon>
        <taxon>Thiohalorhabdales</taxon>
        <taxon>Thiohalorhabdaceae</taxon>
        <taxon>Thiohalorhabdus</taxon>
    </lineage>
</organism>
<evidence type="ECO:0000256" key="1">
    <source>
        <dbReference type="SAM" id="SignalP"/>
    </source>
</evidence>
<reference evidence="3" key="1">
    <citation type="submission" date="2016-10" db="EMBL/GenBank/DDBJ databases">
        <authorList>
            <person name="Varghese N."/>
        </authorList>
    </citation>
    <scope>NUCLEOTIDE SEQUENCE [LARGE SCALE GENOMIC DNA]</scope>
    <source>
        <strain evidence="3">HL 19</strain>
    </source>
</reference>
<feature type="signal peptide" evidence="1">
    <location>
        <begin position="1"/>
        <end position="29"/>
    </location>
</feature>
<feature type="chain" id="PRO_5010296013" evidence="1">
    <location>
        <begin position="30"/>
        <end position="171"/>
    </location>
</feature>
<dbReference type="Proteomes" id="UP000183104">
    <property type="component" value="Unassembled WGS sequence"/>
</dbReference>
<proteinExistence type="predicted"/>
<name>A0A1G5C3A5_9GAMM</name>
<dbReference type="STRING" id="381306.AN478_10790"/>
<sequence length="171" mass="18004">MFQSPSLRKALLAAALAGAALPAATPSPAQGRGTAGAGSLACGGDYSSPGTSSVWTIHNLSPSRALTLERMRLYSAGGERLYDSRNSEPPPAATHVEFGVLGPRQAVRIRTQELGDADLIPRFVENAERPLLAVFDWVSDSGDPVPVPMAVHSRVGPGNARTETPCRHLPR</sequence>
<evidence type="ECO:0000313" key="3">
    <source>
        <dbReference type="Proteomes" id="UP000183104"/>
    </source>
</evidence>
<keyword evidence="3" id="KW-1185">Reference proteome</keyword>